<proteinExistence type="predicted"/>
<evidence type="ECO:0000313" key="2">
    <source>
        <dbReference type="Proteomes" id="UP001054837"/>
    </source>
</evidence>
<name>A0AAV4WZV7_9ARAC</name>
<gene>
    <name evidence="1" type="primary">R1A1-elementORF2_656</name>
    <name evidence="1" type="ORF">CDAR_287511</name>
</gene>
<reference evidence="1 2" key="1">
    <citation type="submission" date="2021-06" db="EMBL/GenBank/DDBJ databases">
        <title>Caerostris darwini draft genome.</title>
        <authorList>
            <person name="Kono N."/>
            <person name="Arakawa K."/>
        </authorList>
    </citation>
    <scope>NUCLEOTIDE SEQUENCE [LARGE SCALE GENOMIC DNA]</scope>
</reference>
<sequence length="257" mass="29751">MVKNKPLTWWNPQLEIRKKQLNALRRRMQKSEGAEKEKYTSAYSKTRATYKKEILHAKRQAWRKFCSESGTPFGKPFKTTVNTSLPPSEIFKAIDVSGSGNSKAIAKKLLEKIYPFSVQESSSSLPETHSFAIDPPFTKEEIKRVIQTLPKGKAPGFDGIDNQVVHIINDYFPDIFHKLFNKLSRNNLPAYLDSIFFADIFSLLKHLRGMVHRVRRLQRRDFQKRYPSVIPENVFLGICYIPELFNFVGILKHAFQS</sequence>
<accession>A0AAV4WZV7</accession>
<keyword evidence="2" id="KW-1185">Reference proteome</keyword>
<evidence type="ECO:0008006" key="3">
    <source>
        <dbReference type="Google" id="ProtNLM"/>
    </source>
</evidence>
<comment type="caution">
    <text evidence="1">The sequence shown here is derived from an EMBL/GenBank/DDBJ whole genome shotgun (WGS) entry which is preliminary data.</text>
</comment>
<dbReference type="EMBL" id="BPLQ01015493">
    <property type="protein sequence ID" value="GIY88446.1"/>
    <property type="molecule type" value="Genomic_DNA"/>
</dbReference>
<dbReference type="AlphaFoldDB" id="A0AAV4WZV7"/>
<organism evidence="1 2">
    <name type="scientific">Caerostris darwini</name>
    <dbReference type="NCBI Taxonomy" id="1538125"/>
    <lineage>
        <taxon>Eukaryota</taxon>
        <taxon>Metazoa</taxon>
        <taxon>Ecdysozoa</taxon>
        <taxon>Arthropoda</taxon>
        <taxon>Chelicerata</taxon>
        <taxon>Arachnida</taxon>
        <taxon>Araneae</taxon>
        <taxon>Araneomorphae</taxon>
        <taxon>Entelegynae</taxon>
        <taxon>Araneoidea</taxon>
        <taxon>Araneidae</taxon>
        <taxon>Caerostris</taxon>
    </lineage>
</organism>
<protein>
    <recommendedName>
        <fullName evidence="3">Reverse transcriptase domain-containing protein</fullName>
    </recommendedName>
</protein>
<evidence type="ECO:0000313" key="1">
    <source>
        <dbReference type="EMBL" id="GIY88446.1"/>
    </source>
</evidence>
<dbReference type="Proteomes" id="UP001054837">
    <property type="component" value="Unassembled WGS sequence"/>
</dbReference>